<proteinExistence type="predicted"/>
<dbReference type="AlphaFoldDB" id="C0QH00"/>
<protein>
    <submittedName>
        <fullName evidence="2">Uncharacterized protein</fullName>
    </submittedName>
</protein>
<keyword evidence="3" id="KW-1185">Reference proteome</keyword>
<dbReference type="Pfam" id="PF10082">
    <property type="entry name" value="BBP2_2"/>
    <property type="match status" value="1"/>
</dbReference>
<dbReference type="InterPro" id="IPR018759">
    <property type="entry name" value="BBP2_2"/>
</dbReference>
<feature type="signal peptide" evidence="1">
    <location>
        <begin position="1"/>
        <end position="22"/>
    </location>
</feature>
<name>C0QH00_DESAH</name>
<dbReference type="HOGENOM" id="CLU_626608_0_0_7"/>
<gene>
    <name evidence="2" type="ordered locus">HRM2_25550</name>
</gene>
<dbReference type="RefSeq" id="WP_015904413.1">
    <property type="nucleotide sequence ID" value="NC_012108.1"/>
</dbReference>
<reference evidence="2 3" key="1">
    <citation type="journal article" date="2009" name="Environ. Microbiol.">
        <title>Genome sequence of Desulfobacterium autotrophicum HRM2, a marine sulfate reducer oxidizing organic carbon completely to carbon dioxide.</title>
        <authorList>
            <person name="Strittmatter A.W."/>
            <person name="Liesegang H."/>
            <person name="Rabus R."/>
            <person name="Decker I."/>
            <person name="Amann J."/>
            <person name="Andres S."/>
            <person name="Henne A."/>
            <person name="Fricke W.F."/>
            <person name="Martinez-Arias R."/>
            <person name="Bartels D."/>
            <person name="Goesmann A."/>
            <person name="Krause L."/>
            <person name="Puehler A."/>
            <person name="Klenk H.P."/>
            <person name="Richter M."/>
            <person name="Schuler M."/>
            <person name="Gloeckner F.O."/>
            <person name="Meyerdierks A."/>
            <person name="Gottschalk G."/>
            <person name="Amann R."/>
        </authorList>
    </citation>
    <scope>NUCLEOTIDE SEQUENCE [LARGE SCALE GENOMIC DNA]</scope>
    <source>
        <strain evidence="3">ATCC 43914 / DSM 3382 / HRM2</strain>
    </source>
</reference>
<accession>C0QH00</accession>
<keyword evidence="1" id="KW-0732">Signal</keyword>
<feature type="chain" id="PRO_5002902367" evidence="1">
    <location>
        <begin position="23"/>
        <end position="437"/>
    </location>
</feature>
<dbReference type="eggNOG" id="COG5338">
    <property type="taxonomic scope" value="Bacteria"/>
</dbReference>
<evidence type="ECO:0000313" key="2">
    <source>
        <dbReference type="EMBL" id="ACN15649.1"/>
    </source>
</evidence>
<dbReference type="SUPFAM" id="SSF56935">
    <property type="entry name" value="Porins"/>
    <property type="match status" value="1"/>
</dbReference>
<dbReference type="EMBL" id="CP001087">
    <property type="protein sequence ID" value="ACN15649.1"/>
    <property type="molecule type" value="Genomic_DNA"/>
</dbReference>
<dbReference type="KEGG" id="dat:HRM2_25550"/>
<dbReference type="Proteomes" id="UP000000442">
    <property type="component" value="Chromosome"/>
</dbReference>
<dbReference type="STRING" id="177437.HRM2_25550"/>
<dbReference type="OrthoDB" id="5413545at2"/>
<evidence type="ECO:0000313" key="3">
    <source>
        <dbReference type="Proteomes" id="UP000000442"/>
    </source>
</evidence>
<sequence>MYWRVSILSLFFFIFSFGYSTAATDLPVGQSETALPSGDEEITADIFGKKGGVIHPFLLFEEKYTDNLYLTDSDKDEEFVTTVSPGLWLALPGNREKLLEIGLSTSSPGGLNLSRIKPETTRRTQGYLLYAPEFVFYSDHTGDNSTNHRAEGMFQYNFNMGLSIDVIDQFNSRHEINDNGIYEGLDKYKDNLFDLIMVYETSEKFKFRFDYSNYDLEYDGSVNEYRNRNDNSFSVYAFYQVKPKTSVFVEYEFSDIEFDTYTDADSVENRFYTGVEWDVTAKTTGRIKVGYIFKDFDSGDVDDQDGFSFEIQTQHNFNPKRGFRLTGFRRFNESTMVDASTYIATGVSAAWLQRFTEKWSGTLAVGITNEQYKGESTFEGVTDEREDDIFSVVPALRYEFRDWMTFDLGYAFAQRNSSFSTFDYNENTIFFRVDLSI</sequence>
<organism evidence="2 3">
    <name type="scientific">Desulforapulum autotrophicum (strain ATCC 43914 / DSM 3382 / VKM B-1955 / HRM2)</name>
    <name type="common">Desulfobacterium autotrophicum</name>
    <dbReference type="NCBI Taxonomy" id="177437"/>
    <lineage>
        <taxon>Bacteria</taxon>
        <taxon>Pseudomonadati</taxon>
        <taxon>Thermodesulfobacteriota</taxon>
        <taxon>Desulfobacteria</taxon>
        <taxon>Desulfobacterales</taxon>
        <taxon>Desulfobacteraceae</taxon>
        <taxon>Desulforapulum</taxon>
    </lineage>
</organism>
<evidence type="ECO:0000256" key="1">
    <source>
        <dbReference type="SAM" id="SignalP"/>
    </source>
</evidence>